<dbReference type="Proteomes" id="UP000593567">
    <property type="component" value="Unassembled WGS sequence"/>
</dbReference>
<dbReference type="Gene3D" id="1.20.1250.20">
    <property type="entry name" value="MFS general substrate transporter like domains"/>
    <property type="match status" value="1"/>
</dbReference>
<dbReference type="Pfam" id="PF07690">
    <property type="entry name" value="MFS_1"/>
    <property type="match status" value="1"/>
</dbReference>
<keyword evidence="3" id="KW-1185">Reference proteome</keyword>
<feature type="transmembrane region" description="Helical" evidence="1">
    <location>
        <begin position="428"/>
        <end position="452"/>
    </location>
</feature>
<dbReference type="AlphaFoldDB" id="A0A7J7JXF3"/>
<comment type="caution">
    <text evidence="2">The sequence shown here is derived from an EMBL/GenBank/DDBJ whole genome shotgun (WGS) entry which is preliminary data.</text>
</comment>
<feature type="transmembrane region" description="Helical" evidence="1">
    <location>
        <begin position="304"/>
        <end position="325"/>
    </location>
</feature>
<feature type="transmembrane region" description="Helical" evidence="1">
    <location>
        <begin position="99"/>
        <end position="117"/>
    </location>
</feature>
<dbReference type="InterPro" id="IPR011701">
    <property type="entry name" value="MFS"/>
</dbReference>
<feature type="transmembrane region" description="Helical" evidence="1">
    <location>
        <begin position="458"/>
        <end position="481"/>
    </location>
</feature>
<evidence type="ECO:0000313" key="3">
    <source>
        <dbReference type="Proteomes" id="UP000593567"/>
    </source>
</evidence>
<feature type="transmembrane region" description="Helical" evidence="1">
    <location>
        <begin position="59"/>
        <end position="78"/>
    </location>
</feature>
<dbReference type="PANTHER" id="PTHR11360">
    <property type="entry name" value="MONOCARBOXYLATE TRANSPORTER"/>
    <property type="match status" value="1"/>
</dbReference>
<feature type="transmembrane region" description="Helical" evidence="1">
    <location>
        <begin position="340"/>
        <end position="362"/>
    </location>
</feature>
<dbReference type="GO" id="GO:0008028">
    <property type="term" value="F:monocarboxylic acid transmembrane transporter activity"/>
    <property type="evidence" value="ECO:0007669"/>
    <property type="project" value="TreeGrafter"/>
</dbReference>
<dbReference type="EMBL" id="VXIV02001763">
    <property type="protein sequence ID" value="KAF6030026.1"/>
    <property type="molecule type" value="Genomic_DNA"/>
</dbReference>
<keyword evidence="1" id="KW-0472">Membrane</keyword>
<keyword evidence="1" id="KW-0812">Transmembrane</keyword>
<evidence type="ECO:0000256" key="1">
    <source>
        <dbReference type="SAM" id="Phobius"/>
    </source>
</evidence>
<organism evidence="2 3">
    <name type="scientific">Bugula neritina</name>
    <name type="common">Brown bryozoan</name>
    <name type="synonym">Sertularia neritina</name>
    <dbReference type="NCBI Taxonomy" id="10212"/>
    <lineage>
        <taxon>Eukaryota</taxon>
        <taxon>Metazoa</taxon>
        <taxon>Spiralia</taxon>
        <taxon>Lophotrochozoa</taxon>
        <taxon>Bryozoa</taxon>
        <taxon>Gymnolaemata</taxon>
        <taxon>Cheilostomatida</taxon>
        <taxon>Flustrina</taxon>
        <taxon>Buguloidea</taxon>
        <taxon>Bugulidae</taxon>
        <taxon>Bugula</taxon>
    </lineage>
</organism>
<accession>A0A7J7JXF3</accession>
<dbReference type="SUPFAM" id="SSF103473">
    <property type="entry name" value="MFS general substrate transporter"/>
    <property type="match status" value="1"/>
</dbReference>
<dbReference type="PANTHER" id="PTHR11360:SF284">
    <property type="entry name" value="EG:103B4.3 PROTEIN-RELATED"/>
    <property type="match status" value="1"/>
</dbReference>
<reference evidence="2" key="1">
    <citation type="submission" date="2020-06" db="EMBL/GenBank/DDBJ databases">
        <title>Draft genome of Bugula neritina, a colonial animal packing powerful symbionts and potential medicines.</title>
        <authorList>
            <person name="Rayko M."/>
        </authorList>
    </citation>
    <scope>NUCLEOTIDE SEQUENCE [LARGE SCALE GENOMIC DNA]</scope>
    <source>
        <strain evidence="2">Kwan_BN1</strain>
    </source>
</reference>
<dbReference type="InterPro" id="IPR050327">
    <property type="entry name" value="Proton-linked_MCT"/>
</dbReference>
<feature type="transmembrane region" description="Helical" evidence="1">
    <location>
        <begin position="369"/>
        <end position="389"/>
    </location>
</feature>
<dbReference type="OrthoDB" id="6499973at2759"/>
<feature type="transmembrane region" description="Helical" evidence="1">
    <location>
        <begin position="18"/>
        <end position="39"/>
    </location>
</feature>
<keyword evidence="1" id="KW-1133">Transmembrane helix</keyword>
<proteinExistence type="predicted"/>
<protein>
    <submittedName>
        <fullName evidence="2">SLC16A5</fullName>
    </submittedName>
</protein>
<feature type="transmembrane region" description="Helical" evidence="1">
    <location>
        <begin position="123"/>
        <end position="144"/>
    </location>
</feature>
<gene>
    <name evidence="2" type="ORF">EB796_011681</name>
</gene>
<feature type="transmembrane region" description="Helical" evidence="1">
    <location>
        <begin position="190"/>
        <end position="210"/>
    </location>
</feature>
<feature type="transmembrane region" description="Helical" evidence="1">
    <location>
        <begin position="156"/>
        <end position="178"/>
    </location>
</feature>
<evidence type="ECO:0000313" key="2">
    <source>
        <dbReference type="EMBL" id="KAF6030026.1"/>
    </source>
</evidence>
<dbReference type="InterPro" id="IPR036259">
    <property type="entry name" value="MFS_trans_sf"/>
</dbReference>
<name>A0A7J7JXF3_BUGNE</name>
<feature type="transmembrane region" description="Helical" evidence="1">
    <location>
        <begin position="401"/>
        <end position="421"/>
    </location>
</feature>
<sequence length="487" mass="52347">MALLQIIRKPQLAKDKGYAWVILFFSFLSHFAHLGFSFSTAGNLTIAHQKVFNIDLQKGSLLGTIHIGVLLLFGKFVISTSSHRWKRPIASVLIKKFGCRGTQVFGGACILAGIALSALSRQLWHAVILYSVLAGVGVSCTYSASSSILPLYFDRFKYIAFAIASLGGYIAVVTWPLISQYLLSKFGYSVGMGIMSTFSILHLIAGISFVDPQLENKSSENSKDNLKLSNEAERKAEVSADRDNNEGVDNKAAEFSEVDVADTVEEPKSEAVATEVVEVPEAAAEENINSLRQEFTILFKAPEVWLLAVSSIFWSTASSGYFVLINDYIVKNTNLNELEAALGITIAGIGNIVACITLALTGSLKLNRFILFGSSILLMSVGIFIAPFATTKVIYYTSTSLYGLGAGSAVASILAVISDLCSAHQIPLLFGIESFSKGLGVLALLPLAAYIAENTEEKYGLIFVGSCGVAGALAMLAIAVLTARRRR</sequence>